<dbReference type="SMART" id="SM00670">
    <property type="entry name" value="PINc"/>
    <property type="match status" value="1"/>
</dbReference>
<evidence type="ECO:0000256" key="5">
    <source>
        <dbReference type="HAMAP-Rule" id="MF_00265"/>
    </source>
</evidence>
<dbReference type="InterPro" id="IPR002716">
    <property type="entry name" value="PIN_dom"/>
</dbReference>
<keyword evidence="5" id="KW-0800">Toxin</keyword>
<dbReference type="HAMAP" id="MF_00265">
    <property type="entry name" value="VapC_Nob1"/>
    <property type="match status" value="1"/>
</dbReference>
<dbReference type="SUPFAM" id="SSF88723">
    <property type="entry name" value="PIN domain-like"/>
    <property type="match status" value="1"/>
</dbReference>
<gene>
    <name evidence="5" type="primary">vapC</name>
    <name evidence="7" type="ORF">M2319_003100</name>
</gene>
<comment type="cofactor">
    <cofactor evidence="5">
        <name>Mg(2+)</name>
        <dbReference type="ChEBI" id="CHEBI:18420"/>
    </cofactor>
</comment>
<keyword evidence="8" id="KW-1185">Reference proteome</keyword>
<evidence type="ECO:0000256" key="4">
    <source>
        <dbReference type="ARBA" id="ARBA00022801"/>
    </source>
</evidence>
<evidence type="ECO:0000256" key="1">
    <source>
        <dbReference type="ARBA" id="ARBA00022649"/>
    </source>
</evidence>
<dbReference type="EMBL" id="JAOQNS010000009">
    <property type="protein sequence ID" value="MCW2308751.1"/>
    <property type="molecule type" value="Genomic_DNA"/>
</dbReference>
<name>A0ABT3HEC9_9HYPH</name>
<feature type="domain" description="PIN" evidence="6">
    <location>
        <begin position="7"/>
        <end position="146"/>
    </location>
</feature>
<comment type="caution">
    <text evidence="7">The sequence shown here is derived from an EMBL/GenBank/DDBJ whole genome shotgun (WGS) entry which is preliminary data.</text>
</comment>
<organism evidence="7 8">
    <name type="scientific">Rhodobium gokarnense</name>
    <dbReference type="NCBI Taxonomy" id="364296"/>
    <lineage>
        <taxon>Bacteria</taxon>
        <taxon>Pseudomonadati</taxon>
        <taxon>Pseudomonadota</taxon>
        <taxon>Alphaproteobacteria</taxon>
        <taxon>Hyphomicrobiales</taxon>
        <taxon>Rhodobiaceae</taxon>
        <taxon>Rhodobium</taxon>
    </lineage>
</organism>
<dbReference type="Proteomes" id="UP001209755">
    <property type="component" value="Unassembled WGS sequence"/>
</dbReference>
<dbReference type="InterPro" id="IPR022907">
    <property type="entry name" value="VapC_family"/>
</dbReference>
<comment type="function">
    <text evidence="5">Toxic component of a toxin-antitoxin (TA) system. An RNase.</text>
</comment>
<evidence type="ECO:0000256" key="2">
    <source>
        <dbReference type="ARBA" id="ARBA00022722"/>
    </source>
</evidence>
<feature type="binding site" evidence="5">
    <location>
        <position position="12"/>
    </location>
    <ligand>
        <name>Mg(2+)</name>
        <dbReference type="ChEBI" id="CHEBI:18420"/>
    </ligand>
</feature>
<evidence type="ECO:0000256" key="3">
    <source>
        <dbReference type="ARBA" id="ARBA00022723"/>
    </source>
</evidence>
<dbReference type="Gene3D" id="3.40.50.1010">
    <property type="entry name" value="5'-nuclease"/>
    <property type="match status" value="1"/>
</dbReference>
<dbReference type="RefSeq" id="WP_264602363.1">
    <property type="nucleotide sequence ID" value="NZ_JAOQNS010000009.1"/>
</dbReference>
<evidence type="ECO:0000313" key="7">
    <source>
        <dbReference type="EMBL" id="MCW2308751.1"/>
    </source>
</evidence>
<keyword evidence="1 5" id="KW-1277">Toxin-antitoxin system</keyword>
<evidence type="ECO:0000259" key="6">
    <source>
        <dbReference type="SMART" id="SM00670"/>
    </source>
</evidence>
<keyword evidence="2 5" id="KW-0540">Nuclease</keyword>
<protein>
    <recommendedName>
        <fullName evidence="5">Ribonuclease VapC</fullName>
        <shortName evidence="5">RNase VapC</shortName>
        <ecNumber evidence="5">3.1.-.-</ecNumber>
    </recommendedName>
    <alternativeName>
        <fullName evidence="5">Toxin VapC</fullName>
    </alternativeName>
</protein>
<dbReference type="Pfam" id="PF01850">
    <property type="entry name" value="PIN"/>
    <property type="match status" value="1"/>
</dbReference>
<keyword evidence="3 5" id="KW-0479">Metal-binding</keyword>
<proteinExistence type="inferred from homology"/>
<evidence type="ECO:0000313" key="8">
    <source>
        <dbReference type="Proteomes" id="UP001209755"/>
    </source>
</evidence>
<keyword evidence="4 5" id="KW-0378">Hydrolase</keyword>
<dbReference type="InterPro" id="IPR029060">
    <property type="entry name" value="PIN-like_dom_sf"/>
</dbReference>
<sequence>MTEGVEPPIYLDTNVFIYALEGAGDAAVPAQRLIEYLRENEGRGVTSELTLAEAAFSKRLTPREIERQRQEGKPPRRFAGKRSYYELLLSSGVVTLEPVSRAVLEETIELRQAQSAKVKLPDAIHLATAVLSRCRYFVTGDKQIRVPGQMTKLDVFGELSEMIERDFH</sequence>
<keyword evidence="5" id="KW-0460">Magnesium</keyword>
<reference evidence="8" key="1">
    <citation type="submission" date="2023-07" db="EMBL/GenBank/DDBJ databases">
        <title>Genome sequencing of Purple Non-Sulfur Bacteria from various extreme environments.</title>
        <authorList>
            <person name="Mayer M."/>
        </authorList>
    </citation>
    <scope>NUCLEOTIDE SEQUENCE [LARGE SCALE GENOMIC DNA]</scope>
    <source>
        <strain evidence="8">DSM 17935</strain>
    </source>
</reference>
<accession>A0ABT3HEC9</accession>
<comment type="similarity">
    <text evidence="5">Belongs to the PINc/VapC protein family.</text>
</comment>
<dbReference type="EC" id="3.1.-.-" evidence="5"/>
<feature type="binding site" evidence="5">
    <location>
        <position position="122"/>
    </location>
    <ligand>
        <name>Mg(2+)</name>
        <dbReference type="ChEBI" id="CHEBI:18420"/>
    </ligand>
</feature>